<organism evidence="2 3">
    <name type="scientific">Priestia iocasae</name>
    <dbReference type="NCBI Taxonomy" id="2291674"/>
    <lineage>
        <taxon>Bacteria</taxon>
        <taxon>Bacillati</taxon>
        <taxon>Bacillota</taxon>
        <taxon>Bacilli</taxon>
        <taxon>Bacillales</taxon>
        <taxon>Bacillaceae</taxon>
        <taxon>Priestia</taxon>
    </lineage>
</organism>
<name>A0ABS2QS98_9BACI</name>
<evidence type="ECO:0000256" key="1">
    <source>
        <dbReference type="SAM" id="MobiDB-lite"/>
    </source>
</evidence>
<feature type="compositionally biased region" description="Basic and acidic residues" evidence="1">
    <location>
        <begin position="199"/>
        <end position="211"/>
    </location>
</feature>
<evidence type="ECO:0000313" key="2">
    <source>
        <dbReference type="EMBL" id="MBM7702321.1"/>
    </source>
</evidence>
<sequence>MENWMKVTQLLKENMLFNQQHLFRLWMICLSSVVQKKTSVVVGMKRIQLKEGEFMTTGSEMTEAYNRGLTKNTPARTIWRWLQQLEALNYVTISTTKTHSIVKVHDPLVVEAYDEEAEWEHVQNQQTTDKPHQASNKEHQRDDKPHQASDKESQSHDKACQTADKESQRDDKPLTTPLLHDHQTRYSAQKNSKKLRTSKHSEHPQPTKTEAESSPNFPNDDNKSLSIKNNKIKKNASSLSSSSSSLKIEDSLDDMRQVVKLYLTRRNQGSTLSQNDAESIQRTVELGMEVDELLFTINDLFDNRKEGTIYAFAYIERVVRSKVTRKNAAPKSRTHLLLEYAKEHHIEIGESTYDA</sequence>
<dbReference type="RefSeq" id="WP_205185149.1">
    <property type="nucleotide sequence ID" value="NZ_JAFBFC010000002.1"/>
</dbReference>
<evidence type="ECO:0000313" key="3">
    <source>
        <dbReference type="Proteomes" id="UP000809829"/>
    </source>
</evidence>
<accession>A0ABS2QS98</accession>
<dbReference type="Proteomes" id="UP000809829">
    <property type="component" value="Unassembled WGS sequence"/>
</dbReference>
<feature type="compositionally biased region" description="Low complexity" evidence="1">
    <location>
        <begin position="224"/>
        <end position="246"/>
    </location>
</feature>
<proteinExistence type="predicted"/>
<dbReference type="EMBL" id="JAFBFC010000002">
    <property type="protein sequence ID" value="MBM7702321.1"/>
    <property type="molecule type" value="Genomic_DNA"/>
</dbReference>
<feature type="compositionally biased region" description="Basic and acidic residues" evidence="1">
    <location>
        <begin position="129"/>
        <end position="184"/>
    </location>
</feature>
<feature type="region of interest" description="Disordered" evidence="1">
    <location>
        <begin position="117"/>
        <end position="246"/>
    </location>
</feature>
<keyword evidence="3" id="KW-1185">Reference proteome</keyword>
<protein>
    <submittedName>
        <fullName evidence="2">Uncharacterized protein</fullName>
    </submittedName>
</protein>
<comment type="caution">
    <text evidence="2">The sequence shown here is derived from an EMBL/GenBank/DDBJ whole genome shotgun (WGS) entry which is preliminary data.</text>
</comment>
<reference evidence="2 3" key="1">
    <citation type="submission" date="2021-01" db="EMBL/GenBank/DDBJ databases">
        <title>Genomic Encyclopedia of Type Strains, Phase IV (KMG-IV): sequencing the most valuable type-strain genomes for metagenomic binning, comparative biology and taxonomic classification.</title>
        <authorList>
            <person name="Goeker M."/>
        </authorList>
    </citation>
    <scope>NUCLEOTIDE SEQUENCE [LARGE SCALE GENOMIC DNA]</scope>
    <source>
        <strain evidence="2 3">DSM 104297</strain>
    </source>
</reference>
<gene>
    <name evidence="2" type="ORF">JOC83_001155</name>
</gene>